<reference evidence="5" key="1">
    <citation type="submission" date="2024-06" db="EMBL/GenBank/DDBJ databases">
        <title>Multi-omics analyses provide insights into the biosynthesis of the anticancer antibiotic pleurotin in Hohenbuehelia grisea.</title>
        <authorList>
            <person name="Weaver J.A."/>
            <person name="Alberti F."/>
        </authorList>
    </citation>
    <scope>NUCLEOTIDE SEQUENCE [LARGE SCALE GENOMIC DNA]</scope>
    <source>
        <strain evidence="5">T-177</strain>
    </source>
</reference>
<keyword evidence="1" id="KW-0479">Metal-binding</keyword>
<dbReference type="Gene3D" id="3.30.160.60">
    <property type="entry name" value="Classic Zinc Finger"/>
    <property type="match status" value="1"/>
</dbReference>
<dbReference type="Pfam" id="PF00096">
    <property type="entry name" value="zf-C2H2"/>
    <property type="match status" value="1"/>
</dbReference>
<protein>
    <recommendedName>
        <fullName evidence="3">C2H2-type domain-containing protein</fullName>
    </recommendedName>
</protein>
<sequence length="463" mass="49819">MLNYTSFEEFAAANAFDEHMREVLRDPHLWQSEPLRTASFPHREGYDLAVPDNSLLWDVSSNVEANAGHNPGCSHRTASVAERPFSPYPPSQATALSGNLLAQHSSDAGAFDYSSVVPNLPCPSTPQPAYDTLSLPTLTASLAAESDANADAPSGAGAAAGFHWSPYPVTGTSRAPSHHGPQWKSKIPRRTSLKVDGHKAEVRHSGDPVYPMEIHIESYDPVTFREDTDGLECACRRTFNDWNGFRRHLTLNSAHVKDSRKSACAMCGKRFARSENLARHSKRCRGNSSPAIAPSNNRASIEPGTPAYVPNTQDVHVTGPLAGSENLAASHTPPSFDAFLGAADTQSFKTVLPSAIQDSGPSGFGIDIQNLFDSSGDAVAAQVSLDDLFKETFGSVAYQQPASSLYDATPSDATATACEDAFPFDPTLYPYPEVSTSSNGLLDNWFPDYLDHSHVDPSSYVSA</sequence>
<keyword evidence="1" id="KW-0863">Zinc-finger</keyword>
<dbReference type="Proteomes" id="UP001556367">
    <property type="component" value="Unassembled WGS sequence"/>
</dbReference>
<name>A0ABR3IU33_9AGAR</name>
<organism evidence="4 5">
    <name type="scientific">Hohenbuehelia grisea</name>
    <dbReference type="NCBI Taxonomy" id="104357"/>
    <lineage>
        <taxon>Eukaryota</taxon>
        <taxon>Fungi</taxon>
        <taxon>Dikarya</taxon>
        <taxon>Basidiomycota</taxon>
        <taxon>Agaricomycotina</taxon>
        <taxon>Agaricomycetes</taxon>
        <taxon>Agaricomycetidae</taxon>
        <taxon>Agaricales</taxon>
        <taxon>Pleurotineae</taxon>
        <taxon>Pleurotaceae</taxon>
        <taxon>Hohenbuehelia</taxon>
    </lineage>
</organism>
<evidence type="ECO:0000313" key="4">
    <source>
        <dbReference type="EMBL" id="KAL0946821.1"/>
    </source>
</evidence>
<evidence type="ECO:0000256" key="1">
    <source>
        <dbReference type="PROSITE-ProRule" id="PRU00042"/>
    </source>
</evidence>
<feature type="region of interest" description="Disordered" evidence="2">
    <location>
        <begin position="169"/>
        <end position="205"/>
    </location>
</feature>
<dbReference type="EMBL" id="JASNQZ010000015">
    <property type="protein sequence ID" value="KAL0946821.1"/>
    <property type="molecule type" value="Genomic_DNA"/>
</dbReference>
<gene>
    <name evidence="4" type="ORF">HGRIS_012990</name>
</gene>
<keyword evidence="1" id="KW-0862">Zinc</keyword>
<feature type="domain" description="C2H2-type" evidence="3">
    <location>
        <begin position="262"/>
        <end position="290"/>
    </location>
</feature>
<accession>A0ABR3IU33</accession>
<feature type="compositionally biased region" description="Polar residues" evidence="2">
    <location>
        <begin position="286"/>
        <end position="299"/>
    </location>
</feature>
<evidence type="ECO:0000259" key="3">
    <source>
        <dbReference type="PROSITE" id="PS50157"/>
    </source>
</evidence>
<evidence type="ECO:0000256" key="2">
    <source>
        <dbReference type="SAM" id="MobiDB-lite"/>
    </source>
</evidence>
<feature type="compositionally biased region" description="Basic and acidic residues" evidence="2">
    <location>
        <begin position="193"/>
        <end position="205"/>
    </location>
</feature>
<proteinExistence type="predicted"/>
<dbReference type="InterPro" id="IPR013087">
    <property type="entry name" value="Znf_C2H2_type"/>
</dbReference>
<feature type="region of interest" description="Disordered" evidence="2">
    <location>
        <begin position="278"/>
        <end position="306"/>
    </location>
</feature>
<keyword evidence="5" id="KW-1185">Reference proteome</keyword>
<dbReference type="PROSITE" id="PS50157">
    <property type="entry name" value="ZINC_FINGER_C2H2_2"/>
    <property type="match status" value="1"/>
</dbReference>
<evidence type="ECO:0000313" key="5">
    <source>
        <dbReference type="Proteomes" id="UP001556367"/>
    </source>
</evidence>
<comment type="caution">
    <text evidence="4">The sequence shown here is derived from an EMBL/GenBank/DDBJ whole genome shotgun (WGS) entry which is preliminary data.</text>
</comment>